<gene>
    <name evidence="2" type="ORF">F9C07_1064</name>
</gene>
<feature type="compositionally biased region" description="Polar residues" evidence="1">
    <location>
        <begin position="1"/>
        <end position="17"/>
    </location>
</feature>
<dbReference type="VEuPathDB" id="FungiDB:F9C07_1064"/>
<sequence length="50" mass="5563">MPRSSTGPNPLLQSTLHGTKVSEEIKMESHDLESLSPDLLHFESDRLSTN</sequence>
<evidence type="ECO:0000313" key="3">
    <source>
        <dbReference type="Proteomes" id="UP000596276"/>
    </source>
</evidence>
<protein>
    <submittedName>
        <fullName evidence="2">Uncharacterized protein</fullName>
    </submittedName>
</protein>
<reference evidence="3" key="1">
    <citation type="journal article" date="2021" name="G3 (Bethesda)">
        <title>Chromosome assembled and annotated genome sequence of Aspergillus flavus NRRL 3357.</title>
        <authorList>
            <person name="Skerker J.M."/>
            <person name="Pianalto K.M."/>
            <person name="Mondo S.J."/>
            <person name="Yang K."/>
            <person name="Arkin A.P."/>
            <person name="Keller N.P."/>
            <person name="Grigoriev I.V."/>
            <person name="Louise Glass N.L."/>
        </authorList>
    </citation>
    <scope>NUCLEOTIDE SEQUENCE [LARGE SCALE GENOMIC DNA]</scope>
    <source>
        <strain evidence="3">ATCC 200026 / FGSC A1120 / IAM 13836 / NRRL 3357 / JCM 12722 / SRRC 167</strain>
    </source>
</reference>
<dbReference type="EMBL" id="CP044619">
    <property type="protein sequence ID" value="QRD88087.1"/>
    <property type="molecule type" value="Genomic_DNA"/>
</dbReference>
<dbReference type="Proteomes" id="UP000596276">
    <property type="component" value="Chromosome 1"/>
</dbReference>
<organism evidence="2 3">
    <name type="scientific">Aspergillus flavus (strain ATCC 200026 / FGSC A1120 / IAM 13836 / NRRL 3357 / JCM 12722 / SRRC 167)</name>
    <dbReference type="NCBI Taxonomy" id="332952"/>
    <lineage>
        <taxon>Eukaryota</taxon>
        <taxon>Fungi</taxon>
        <taxon>Dikarya</taxon>
        <taxon>Ascomycota</taxon>
        <taxon>Pezizomycotina</taxon>
        <taxon>Eurotiomycetes</taxon>
        <taxon>Eurotiomycetidae</taxon>
        <taxon>Eurotiales</taxon>
        <taxon>Aspergillaceae</taxon>
        <taxon>Aspergillus</taxon>
        <taxon>Aspergillus subgen. Circumdati</taxon>
    </lineage>
</organism>
<name>A0A7U2MQP6_ASPFN</name>
<accession>A0A7U2MQP6</accession>
<keyword evidence="3" id="KW-1185">Reference proteome</keyword>
<evidence type="ECO:0000256" key="1">
    <source>
        <dbReference type="SAM" id="MobiDB-lite"/>
    </source>
</evidence>
<feature type="region of interest" description="Disordered" evidence="1">
    <location>
        <begin position="1"/>
        <end position="20"/>
    </location>
</feature>
<evidence type="ECO:0000313" key="2">
    <source>
        <dbReference type="EMBL" id="QRD88087.1"/>
    </source>
</evidence>
<dbReference type="AlphaFoldDB" id="A0A7U2MQP6"/>
<proteinExistence type="predicted"/>